<dbReference type="PROSITE" id="PS50213">
    <property type="entry name" value="FAS1"/>
    <property type="match status" value="1"/>
</dbReference>
<keyword evidence="4" id="KW-1185">Reference proteome</keyword>
<dbReference type="InterPro" id="IPR036378">
    <property type="entry name" value="FAS1_dom_sf"/>
</dbReference>
<organism evidence="3 4">
    <name type="scientific">Paracoccus aestuarii</name>
    <dbReference type="NCBI Taxonomy" id="453842"/>
    <lineage>
        <taxon>Bacteria</taxon>
        <taxon>Pseudomonadati</taxon>
        <taxon>Pseudomonadota</taxon>
        <taxon>Alphaproteobacteria</taxon>
        <taxon>Rhodobacterales</taxon>
        <taxon>Paracoccaceae</taxon>
        <taxon>Paracoccus</taxon>
    </lineage>
</organism>
<dbReference type="AlphaFoldDB" id="A0A418ZTF8"/>
<dbReference type="RefSeq" id="WP_119886812.1">
    <property type="nucleotide sequence ID" value="NZ_CP067169.1"/>
</dbReference>
<feature type="domain" description="FAS1" evidence="2">
    <location>
        <begin position="38"/>
        <end position="184"/>
    </location>
</feature>
<dbReference type="Proteomes" id="UP000285530">
    <property type="component" value="Unassembled WGS sequence"/>
</dbReference>
<dbReference type="Gene3D" id="2.30.180.10">
    <property type="entry name" value="FAS1 domain"/>
    <property type="match status" value="1"/>
</dbReference>
<proteinExistence type="predicted"/>
<sequence>MTIRFTKTGASILAATLALGAPALAQNTMVGGAEMLPERNIVENAVNSADHTTLVAAVQAAGLAETLSGPGPFTVFAPTNAAFDKLPAGTVDTLLQPENLEQLQTVLTCHVVPTEAFSPAVGNMIMSGGGSAELETVGGCTLTASIRDTDNALLITDENGNTATVNIPDVDQSNGVIHVIDTVLLPAS</sequence>
<protein>
    <submittedName>
        <fullName evidence="3">Fasciclin domain-containing protein</fullName>
    </submittedName>
</protein>
<dbReference type="Pfam" id="PF02469">
    <property type="entry name" value="Fasciclin"/>
    <property type="match status" value="1"/>
</dbReference>
<dbReference type="OrthoDB" id="9800666at2"/>
<comment type="caution">
    <text evidence="3">The sequence shown here is derived from an EMBL/GenBank/DDBJ whole genome shotgun (WGS) entry which is preliminary data.</text>
</comment>
<dbReference type="FunFam" id="2.30.180.10:FF:000014">
    <property type="entry name" value="Stabilin 1"/>
    <property type="match status" value="1"/>
</dbReference>
<dbReference type="InterPro" id="IPR050904">
    <property type="entry name" value="Adhesion/Biosynth-related"/>
</dbReference>
<keyword evidence="1" id="KW-0732">Signal</keyword>
<dbReference type="InterPro" id="IPR000782">
    <property type="entry name" value="FAS1_domain"/>
</dbReference>
<dbReference type="PANTHER" id="PTHR10900">
    <property type="entry name" value="PERIOSTIN-RELATED"/>
    <property type="match status" value="1"/>
</dbReference>
<dbReference type="EMBL" id="QZEV01000065">
    <property type="protein sequence ID" value="RJL01502.1"/>
    <property type="molecule type" value="Genomic_DNA"/>
</dbReference>
<evidence type="ECO:0000313" key="4">
    <source>
        <dbReference type="Proteomes" id="UP000285530"/>
    </source>
</evidence>
<dbReference type="GO" id="GO:0005615">
    <property type="term" value="C:extracellular space"/>
    <property type="evidence" value="ECO:0007669"/>
    <property type="project" value="TreeGrafter"/>
</dbReference>
<dbReference type="PANTHER" id="PTHR10900:SF77">
    <property type="entry name" value="FI19380P1"/>
    <property type="match status" value="1"/>
</dbReference>
<feature type="signal peptide" evidence="1">
    <location>
        <begin position="1"/>
        <end position="25"/>
    </location>
</feature>
<reference evidence="3 4" key="1">
    <citation type="submission" date="2018-09" db="EMBL/GenBank/DDBJ databases">
        <title>Paracoccus onubensis nov. sp. a moderate halophilic bacterium isolated from Gruta de las Maravillas (Aracena, Spain).</title>
        <authorList>
            <person name="Jurado V."/>
            <person name="Gutierrez-Patricio S."/>
            <person name="Gonzalez-Pimentel J.L."/>
            <person name="Laiz L."/>
            <person name="Saiz-Jimenez C."/>
        </authorList>
    </citation>
    <scope>NUCLEOTIDE SEQUENCE [LARGE SCALE GENOMIC DNA]</scope>
    <source>
        <strain evidence="3 4">DSM 19484</strain>
    </source>
</reference>
<dbReference type="SMART" id="SM00554">
    <property type="entry name" value="FAS1"/>
    <property type="match status" value="1"/>
</dbReference>
<evidence type="ECO:0000259" key="2">
    <source>
        <dbReference type="PROSITE" id="PS50213"/>
    </source>
</evidence>
<feature type="chain" id="PRO_5019222068" evidence="1">
    <location>
        <begin position="26"/>
        <end position="188"/>
    </location>
</feature>
<evidence type="ECO:0000313" key="3">
    <source>
        <dbReference type="EMBL" id="RJL01502.1"/>
    </source>
</evidence>
<accession>A0A418ZTF8</accession>
<gene>
    <name evidence="3" type="ORF">D3P06_12185</name>
</gene>
<evidence type="ECO:0000256" key="1">
    <source>
        <dbReference type="SAM" id="SignalP"/>
    </source>
</evidence>
<name>A0A418ZTF8_9RHOB</name>
<dbReference type="SUPFAM" id="SSF82153">
    <property type="entry name" value="FAS1 domain"/>
    <property type="match status" value="1"/>
</dbReference>